<sequence length="481" mass="51812">MSKEERPQAQPTNTDPNNAAYTDDLEAELRAAAGNDSDDNASDGGEDADQAGPYAVQQRRRPWLTAAAVLVPTILIAALAMTLVYMWQYHWRPITVRVDGTGMSVNVDTTVQTLLDDHDGFRRKPGRLLAVDGTVLDQDGGRPIAVTLNGRPVKPERYADTLVGDQAKLTTDNGKDTTEPYDVVKTAIPHGTDIDILGGGIQIVTQRGRDGVKELRTGRRSHQKATVVTVKPRDFTVRGINPSPEGRKVIALTFDDGPSEYTAKMLDILKSRGAKATFFDVGESSDAMPDLERRMLADGHQVASHSYDHPYMPSLSRDELRDNITRGFASIKAATGKQTRVLRSPYGAFGEQQWKDAGDLIDMNVLWDIDTLDWKRPGADAIRKAVLDNATNGSIVLMHDGGGDRSQDVDALPGILDGLKKQGFTFVTIDELIEMSGQRLPGDGDGAADGDGTSEGTSSEGTSSEGTSSDDATETSDGNAA</sequence>
<evidence type="ECO:0000313" key="7">
    <source>
        <dbReference type="Proteomes" id="UP000326336"/>
    </source>
</evidence>
<name>A0A5N5RIT3_9BIFI</name>
<evidence type="ECO:0000256" key="2">
    <source>
        <dbReference type="ARBA" id="ARBA00022801"/>
    </source>
</evidence>
<evidence type="ECO:0000256" key="3">
    <source>
        <dbReference type="SAM" id="MobiDB-lite"/>
    </source>
</evidence>
<evidence type="ECO:0000313" key="6">
    <source>
        <dbReference type="EMBL" id="KAB5607188.1"/>
    </source>
</evidence>
<keyword evidence="1" id="KW-0479">Metal-binding</keyword>
<dbReference type="AlphaFoldDB" id="A0A5N5RIT3"/>
<organism evidence="6 7">
    <name type="scientific">Bifidobacterium jacchi</name>
    <dbReference type="NCBI Taxonomy" id="2490545"/>
    <lineage>
        <taxon>Bacteria</taxon>
        <taxon>Bacillati</taxon>
        <taxon>Actinomycetota</taxon>
        <taxon>Actinomycetes</taxon>
        <taxon>Bifidobacteriales</taxon>
        <taxon>Bifidobacteriaceae</taxon>
        <taxon>Bifidobacterium</taxon>
    </lineage>
</organism>
<dbReference type="PANTHER" id="PTHR10587:SF133">
    <property type="entry name" value="CHITIN DEACETYLASE 1-RELATED"/>
    <property type="match status" value="1"/>
</dbReference>
<keyword evidence="2" id="KW-0378">Hydrolase</keyword>
<dbReference type="InterPro" id="IPR050248">
    <property type="entry name" value="Polysacc_deacetylase_ArnD"/>
</dbReference>
<dbReference type="OrthoDB" id="9763050at2"/>
<feature type="compositionally biased region" description="Polar residues" evidence="3">
    <location>
        <begin position="9"/>
        <end position="20"/>
    </location>
</feature>
<proteinExistence type="predicted"/>
<evidence type="ECO:0000256" key="4">
    <source>
        <dbReference type="SAM" id="Phobius"/>
    </source>
</evidence>
<accession>A0A5N5RIT3</accession>
<dbReference type="CDD" id="cd10917">
    <property type="entry name" value="CE4_NodB_like_6s_7s"/>
    <property type="match status" value="1"/>
</dbReference>
<dbReference type="Proteomes" id="UP000326336">
    <property type="component" value="Unassembled WGS sequence"/>
</dbReference>
<feature type="transmembrane region" description="Helical" evidence="4">
    <location>
        <begin position="63"/>
        <end position="87"/>
    </location>
</feature>
<comment type="caution">
    <text evidence="6">The sequence shown here is derived from an EMBL/GenBank/DDBJ whole genome shotgun (WGS) entry which is preliminary data.</text>
</comment>
<keyword evidence="4" id="KW-0472">Membrane</keyword>
<feature type="region of interest" description="Disordered" evidence="3">
    <location>
        <begin position="437"/>
        <end position="481"/>
    </location>
</feature>
<evidence type="ECO:0000256" key="1">
    <source>
        <dbReference type="ARBA" id="ARBA00022723"/>
    </source>
</evidence>
<dbReference type="SUPFAM" id="SSF88713">
    <property type="entry name" value="Glycoside hydrolase/deacetylase"/>
    <property type="match status" value="1"/>
</dbReference>
<keyword evidence="4" id="KW-1133">Transmembrane helix</keyword>
<dbReference type="RefSeq" id="WP_151916770.1">
    <property type="nucleotide sequence ID" value="NZ_RQSP01000014.1"/>
</dbReference>
<dbReference type="InterPro" id="IPR002509">
    <property type="entry name" value="NODB_dom"/>
</dbReference>
<dbReference type="Gene3D" id="3.20.20.370">
    <property type="entry name" value="Glycoside hydrolase/deacetylase"/>
    <property type="match status" value="1"/>
</dbReference>
<dbReference type="EMBL" id="RQSP01000014">
    <property type="protein sequence ID" value="KAB5607188.1"/>
    <property type="molecule type" value="Genomic_DNA"/>
</dbReference>
<keyword evidence="4" id="KW-0812">Transmembrane</keyword>
<feature type="compositionally biased region" description="Acidic residues" evidence="3">
    <location>
        <begin position="36"/>
        <end position="49"/>
    </location>
</feature>
<feature type="domain" description="NodB homology" evidence="5">
    <location>
        <begin position="248"/>
        <end position="427"/>
    </location>
</feature>
<keyword evidence="7" id="KW-1185">Reference proteome</keyword>
<dbReference type="GO" id="GO:0016810">
    <property type="term" value="F:hydrolase activity, acting on carbon-nitrogen (but not peptide) bonds"/>
    <property type="evidence" value="ECO:0007669"/>
    <property type="project" value="InterPro"/>
</dbReference>
<feature type="compositionally biased region" description="Low complexity" evidence="3">
    <location>
        <begin position="450"/>
        <end position="481"/>
    </location>
</feature>
<feature type="region of interest" description="Disordered" evidence="3">
    <location>
        <begin position="1"/>
        <end position="54"/>
    </location>
</feature>
<evidence type="ECO:0000259" key="5">
    <source>
        <dbReference type="PROSITE" id="PS51677"/>
    </source>
</evidence>
<dbReference type="GO" id="GO:0046872">
    <property type="term" value="F:metal ion binding"/>
    <property type="evidence" value="ECO:0007669"/>
    <property type="project" value="UniProtKB-KW"/>
</dbReference>
<dbReference type="InterPro" id="IPR011330">
    <property type="entry name" value="Glyco_hydro/deAcase_b/a-brl"/>
</dbReference>
<dbReference type="GO" id="GO:0016020">
    <property type="term" value="C:membrane"/>
    <property type="evidence" value="ECO:0007669"/>
    <property type="project" value="TreeGrafter"/>
</dbReference>
<dbReference type="PANTHER" id="PTHR10587">
    <property type="entry name" value="GLYCOSYL TRANSFERASE-RELATED"/>
    <property type="match status" value="1"/>
</dbReference>
<dbReference type="Pfam" id="PF01522">
    <property type="entry name" value="Polysacc_deac_1"/>
    <property type="match status" value="1"/>
</dbReference>
<gene>
    <name evidence="6" type="ORF">EHS19_05455</name>
</gene>
<dbReference type="GO" id="GO:0005975">
    <property type="term" value="P:carbohydrate metabolic process"/>
    <property type="evidence" value="ECO:0007669"/>
    <property type="project" value="InterPro"/>
</dbReference>
<protein>
    <submittedName>
        <fullName evidence="6">Polysaccharide deacetylase family protein</fullName>
    </submittedName>
</protein>
<reference evidence="6 7" key="1">
    <citation type="journal article" date="2019" name="Int. J. Syst. Evol. Microbiol.">
        <title>Bifidobacterium jacchi sp. nov., isolated from the faeces of a baby common marmoset (Callithrix jacchus).</title>
        <authorList>
            <person name="Modesto M."/>
            <person name="Watanabe K."/>
            <person name="Arita M."/>
            <person name="Satti M."/>
            <person name="Oki K."/>
            <person name="Sciavilla P."/>
            <person name="Patavino C."/>
            <person name="Camma C."/>
            <person name="Michelini S."/>
            <person name="Sgorbati B."/>
            <person name="Mattarelli P."/>
        </authorList>
    </citation>
    <scope>NUCLEOTIDE SEQUENCE [LARGE SCALE GENOMIC DNA]</scope>
    <source>
        <strain evidence="6 7">MRM 9.3</strain>
    </source>
</reference>
<dbReference type="PROSITE" id="PS51677">
    <property type="entry name" value="NODB"/>
    <property type="match status" value="1"/>
</dbReference>